<dbReference type="EMBL" id="CAJOBC010002876">
    <property type="protein sequence ID" value="CAF3756015.1"/>
    <property type="molecule type" value="Genomic_DNA"/>
</dbReference>
<dbReference type="InterPro" id="IPR011047">
    <property type="entry name" value="Quinoprotein_ADH-like_sf"/>
</dbReference>
<dbReference type="EMBL" id="CAJNOQ010002876">
    <property type="protein sequence ID" value="CAF0983643.1"/>
    <property type="molecule type" value="Genomic_DNA"/>
</dbReference>
<evidence type="ECO:0000313" key="4">
    <source>
        <dbReference type="EMBL" id="CAF3756015.1"/>
    </source>
</evidence>
<evidence type="ECO:0000313" key="3">
    <source>
        <dbReference type="EMBL" id="CAF3562544.1"/>
    </source>
</evidence>
<sequence>MMKFPLTTNVSSPPSLPLFDISKFYIRNNFAITIDGSILTALIFLFHSRVIVWSFINGLTSVLDIELSDYTIVYSTIVLSYLLVLDSNNNVYIYSIETGVKQCLFKTIFDSSVYIHSFEESFYILDSCHSTLSKIVITADGNPTLIYLTELKFEYKTMISTVTQSKLAILADNYSSLALYDMVTQTLEYISTADHLLYDIRKIYGMTNNATIILHDNTNHFRIWNTETNVQPHIKLGYADIYDLKTDRFVKYKRNTTNGIHHQLVTYDLNRKLRGQITIKSKCDKLCLNESGTYLFVIDKDTRQLYMFRIEDGKQIGKLFIENIREIRATNDYLIISKSNTLLVTMIADPKLENIHKIIQTLPSRSESDTVRQSLPLITIKPKDWSEYYCTETKWIIDEFSSSKIYDGRSDIL</sequence>
<name>A0A814FR54_9BILA</name>
<evidence type="ECO:0000313" key="1">
    <source>
        <dbReference type="EMBL" id="CAF0780930.1"/>
    </source>
</evidence>
<dbReference type="Proteomes" id="UP000663829">
    <property type="component" value="Unassembled WGS sequence"/>
</dbReference>
<dbReference type="Proteomes" id="UP000682733">
    <property type="component" value="Unassembled WGS sequence"/>
</dbReference>
<dbReference type="SUPFAM" id="SSF50998">
    <property type="entry name" value="Quinoprotein alcohol dehydrogenase-like"/>
    <property type="match status" value="1"/>
</dbReference>
<dbReference type="Proteomes" id="UP000677228">
    <property type="component" value="Unassembled WGS sequence"/>
</dbReference>
<keyword evidence="5" id="KW-1185">Reference proteome</keyword>
<accession>A0A814FR54</accession>
<dbReference type="EMBL" id="CAJOBA010000879">
    <property type="protein sequence ID" value="CAF3562544.1"/>
    <property type="molecule type" value="Genomic_DNA"/>
</dbReference>
<dbReference type="OrthoDB" id="10067718at2759"/>
<comment type="caution">
    <text evidence="2">The sequence shown here is derived from an EMBL/GenBank/DDBJ whole genome shotgun (WGS) entry which is preliminary data.</text>
</comment>
<dbReference type="Proteomes" id="UP000681722">
    <property type="component" value="Unassembled WGS sequence"/>
</dbReference>
<proteinExistence type="predicted"/>
<dbReference type="AlphaFoldDB" id="A0A814FR54"/>
<dbReference type="EMBL" id="CAJNOK010000879">
    <property type="protein sequence ID" value="CAF0780930.1"/>
    <property type="molecule type" value="Genomic_DNA"/>
</dbReference>
<evidence type="ECO:0000313" key="2">
    <source>
        <dbReference type="EMBL" id="CAF0983643.1"/>
    </source>
</evidence>
<evidence type="ECO:0000313" key="5">
    <source>
        <dbReference type="Proteomes" id="UP000663829"/>
    </source>
</evidence>
<protein>
    <submittedName>
        <fullName evidence="2">Uncharacterized protein</fullName>
    </submittedName>
</protein>
<reference evidence="2" key="1">
    <citation type="submission" date="2021-02" db="EMBL/GenBank/DDBJ databases">
        <authorList>
            <person name="Nowell W R."/>
        </authorList>
    </citation>
    <scope>NUCLEOTIDE SEQUENCE</scope>
</reference>
<organism evidence="2 5">
    <name type="scientific">Didymodactylos carnosus</name>
    <dbReference type="NCBI Taxonomy" id="1234261"/>
    <lineage>
        <taxon>Eukaryota</taxon>
        <taxon>Metazoa</taxon>
        <taxon>Spiralia</taxon>
        <taxon>Gnathifera</taxon>
        <taxon>Rotifera</taxon>
        <taxon>Eurotatoria</taxon>
        <taxon>Bdelloidea</taxon>
        <taxon>Philodinida</taxon>
        <taxon>Philodinidae</taxon>
        <taxon>Didymodactylos</taxon>
    </lineage>
</organism>
<gene>
    <name evidence="2" type="ORF">GPM918_LOCUS12883</name>
    <name evidence="1" type="ORF">OVA965_LOCUS3603</name>
    <name evidence="4" type="ORF">SRO942_LOCUS12883</name>
    <name evidence="3" type="ORF">TMI583_LOCUS3602</name>
</gene>